<gene>
    <name evidence="5" type="ORF">CURHAP_LOCUS17442</name>
</gene>
<dbReference type="SUPFAM" id="SSF53335">
    <property type="entry name" value="S-adenosyl-L-methionine-dependent methyltransferases"/>
    <property type="match status" value="1"/>
</dbReference>
<dbReference type="Proteomes" id="UP000507222">
    <property type="component" value="Unassembled WGS sequence"/>
</dbReference>
<evidence type="ECO:0000256" key="2">
    <source>
        <dbReference type="ARBA" id="ARBA00022679"/>
    </source>
</evidence>
<dbReference type="Gene3D" id="3.40.50.150">
    <property type="entry name" value="Vaccinia Virus protein VP39"/>
    <property type="match status" value="1"/>
</dbReference>
<dbReference type="GO" id="GO:0046872">
    <property type="term" value="F:metal ion binding"/>
    <property type="evidence" value="ECO:0007669"/>
    <property type="project" value="UniProtKB-KW"/>
</dbReference>
<evidence type="ECO:0000256" key="3">
    <source>
        <dbReference type="ARBA" id="ARBA00022723"/>
    </source>
</evidence>
<dbReference type="InterPro" id="IPR005299">
    <property type="entry name" value="MeTrfase_7"/>
</dbReference>
<dbReference type="PANTHER" id="PTHR31009">
    <property type="entry name" value="S-ADENOSYL-L-METHIONINE:CARBOXYL METHYLTRANSFERASE FAMILY PROTEIN"/>
    <property type="match status" value="1"/>
</dbReference>
<keyword evidence="2" id="KW-0808">Transferase</keyword>
<keyword evidence="1" id="KW-0489">Methyltransferase</keyword>
<organism evidence="5 6">
    <name type="scientific">Prunus armeniaca</name>
    <name type="common">Apricot</name>
    <name type="synonym">Armeniaca vulgaris</name>
    <dbReference type="NCBI Taxonomy" id="36596"/>
    <lineage>
        <taxon>Eukaryota</taxon>
        <taxon>Viridiplantae</taxon>
        <taxon>Streptophyta</taxon>
        <taxon>Embryophyta</taxon>
        <taxon>Tracheophyta</taxon>
        <taxon>Spermatophyta</taxon>
        <taxon>Magnoliopsida</taxon>
        <taxon>eudicotyledons</taxon>
        <taxon>Gunneridae</taxon>
        <taxon>Pentapetalae</taxon>
        <taxon>rosids</taxon>
        <taxon>fabids</taxon>
        <taxon>Rosales</taxon>
        <taxon>Rosaceae</taxon>
        <taxon>Amygdaloideae</taxon>
        <taxon>Amygdaleae</taxon>
        <taxon>Prunus</taxon>
    </lineage>
</organism>
<evidence type="ECO:0000256" key="4">
    <source>
        <dbReference type="ARBA" id="ARBA00022842"/>
    </source>
</evidence>
<dbReference type="EMBL" id="CAEKDK010000002">
    <property type="protein sequence ID" value="CAB4271104.1"/>
    <property type="molecule type" value="Genomic_DNA"/>
</dbReference>
<dbReference type="GO" id="GO:0008168">
    <property type="term" value="F:methyltransferase activity"/>
    <property type="evidence" value="ECO:0007669"/>
    <property type="project" value="UniProtKB-KW"/>
</dbReference>
<protein>
    <recommendedName>
        <fullName evidence="7">Indole-3-acetate O-methyltransferase 1</fullName>
    </recommendedName>
</protein>
<keyword evidence="4" id="KW-0460">Magnesium</keyword>
<dbReference type="InterPro" id="IPR042086">
    <property type="entry name" value="MeTrfase_capping"/>
</dbReference>
<proteinExistence type="predicted"/>
<dbReference type="Gene3D" id="1.10.1200.270">
    <property type="entry name" value="Methyltransferase, alpha-helical capping domain"/>
    <property type="match status" value="1"/>
</dbReference>
<evidence type="ECO:0000313" key="5">
    <source>
        <dbReference type="EMBL" id="CAB4271104.1"/>
    </source>
</evidence>
<dbReference type="InterPro" id="IPR029063">
    <property type="entry name" value="SAM-dependent_MTases_sf"/>
</dbReference>
<reference evidence="5 6" key="1">
    <citation type="submission" date="2020-05" db="EMBL/GenBank/DDBJ databases">
        <authorList>
            <person name="Campoy J."/>
            <person name="Schneeberger K."/>
            <person name="Spophaly S."/>
        </authorList>
    </citation>
    <scope>NUCLEOTIDE SEQUENCE [LARGE SCALE GENOMIC DNA]</scope>
    <source>
        <strain evidence="5">PruArmRojPasFocal</strain>
    </source>
</reference>
<accession>A0A6J5U6U2</accession>
<dbReference type="AlphaFoldDB" id="A0A6J5U6U2"/>
<keyword evidence="3" id="KW-0479">Metal-binding</keyword>
<dbReference type="GO" id="GO:0032259">
    <property type="term" value="P:methylation"/>
    <property type="evidence" value="ECO:0007669"/>
    <property type="project" value="UniProtKB-KW"/>
</dbReference>
<evidence type="ECO:0008006" key="7">
    <source>
        <dbReference type="Google" id="ProtNLM"/>
    </source>
</evidence>
<sequence length="434" mass="47636">MFLLNIGGDLWKGWLNNFFKDSRYQHGQKVVVSDVEVESLDGVKEDANNSEAQGDNVLVSSKKLEKIFCMKGGKGDSSYANNSKAQAMHARSMLHLLKETLDKLQLSSPEVPFVVADLGCSSGSNTINTIDVIIKHMAKRYEASGYDAPEFSAFFSDLPSNDFNTLFQLLPPMANHGGSMEETLAADSHRSYFAAGVPGSFYRQLFPSRCIDLFHSAFSLHWLSQVPESVVDKRSAAYNKGKVFIHGAKESTADAYKKQFQTDLGSFLKLRGKELKKGGSMFLVCLGRTSVDPTDQSGPGLLFGTHFQDAWDDLVQEGLITSEKRDSFNIPMYASSLQDFKEVVEADGSFIINKLEIFKGGSPLVVSRPDDAAEVGQALANSCRSVAGVLVDAHIGDKLGNELFSRVEKKGTRQAKELLEQIQFFHVVASLSLA</sequence>
<dbReference type="Pfam" id="PF03492">
    <property type="entry name" value="Methyltransf_7"/>
    <property type="match status" value="1"/>
</dbReference>
<name>A0A6J5U6U2_PRUAR</name>
<evidence type="ECO:0000313" key="6">
    <source>
        <dbReference type="Proteomes" id="UP000507222"/>
    </source>
</evidence>
<evidence type="ECO:0000256" key="1">
    <source>
        <dbReference type="ARBA" id="ARBA00022603"/>
    </source>
</evidence>